<organism evidence="1 2">
    <name type="scientific">Ruminiclostridium cellulolyticum (strain ATCC 35319 / DSM 5812 / JCM 6584 / H10)</name>
    <name type="common">Clostridium cellulolyticum</name>
    <dbReference type="NCBI Taxonomy" id="394503"/>
    <lineage>
        <taxon>Bacteria</taxon>
        <taxon>Bacillati</taxon>
        <taxon>Bacillota</taxon>
        <taxon>Clostridia</taxon>
        <taxon>Eubacteriales</taxon>
        <taxon>Oscillospiraceae</taxon>
        <taxon>Ruminiclostridium</taxon>
    </lineage>
</organism>
<dbReference type="AlphaFoldDB" id="B8I4Q7"/>
<sequence length="371" mass="41636">MIFTFPHLGNTYIIAKAFLDDFGAEYVVPPINNDKTLEIGLKYCAEAHCLPFKLFVGNMVQAYEMGADTMLITGGCGPCRLGYFGEMLKKQVQDIGIKMDLITLEVPDQGLKELASRIRKVSRTSNVLNIARVINAAKNVAVKLDSLEQLAREKRSVQRVRGSVDKIYQAFQRDVLDVKGSEQIINFIKETEDKLNRVDVNMDLKPLRVGIVGEIFTTIEPYANFRVEKMLGEMGVMVTRPVTVSGWIINEMIKKKLPFLKDSKHEEAAKTYMPHMIGGHAQHTVGNSVLNALHGYDGVIHLYPLGCMPEIVSQAILPKIEEDYGIPIMTVIRDEMTGEAGFATRIEAFIDLLKKRRDEHLNGQSKMLYGN</sequence>
<dbReference type="eggNOG" id="COG3581">
    <property type="taxonomic scope" value="Bacteria"/>
</dbReference>
<proteinExistence type="predicted"/>
<evidence type="ECO:0000313" key="1">
    <source>
        <dbReference type="EMBL" id="ACL76561.1"/>
    </source>
</evidence>
<keyword evidence="2" id="KW-1185">Reference proteome</keyword>
<reference evidence="1 2" key="1">
    <citation type="submission" date="2009-01" db="EMBL/GenBank/DDBJ databases">
        <title>Complete sequence of Clostridium cellulolyticum H10.</title>
        <authorList>
            <consortium name="US DOE Joint Genome Institute"/>
            <person name="Lucas S."/>
            <person name="Copeland A."/>
            <person name="Lapidus A."/>
            <person name="Glavina del Rio T."/>
            <person name="Dalin E."/>
            <person name="Tice H."/>
            <person name="Bruce D."/>
            <person name="Goodwin L."/>
            <person name="Pitluck S."/>
            <person name="Chertkov O."/>
            <person name="Saunders E."/>
            <person name="Brettin T."/>
            <person name="Detter J.C."/>
            <person name="Han C."/>
            <person name="Larimer F."/>
            <person name="Land M."/>
            <person name="Hauser L."/>
            <person name="Kyrpides N."/>
            <person name="Ivanova N."/>
            <person name="Zhou J."/>
            <person name="Richardson P."/>
        </authorList>
    </citation>
    <scope>NUCLEOTIDE SEQUENCE [LARGE SCALE GENOMIC DNA]</scope>
    <source>
        <strain evidence="2">ATCC 35319 / DSM 5812 / JCM 6584 / H10</strain>
    </source>
</reference>
<dbReference type="KEGG" id="cce:Ccel_2219"/>
<dbReference type="STRING" id="394503.Ccel_2219"/>
<evidence type="ECO:0000313" key="2">
    <source>
        <dbReference type="Proteomes" id="UP000001349"/>
    </source>
</evidence>
<dbReference type="Gene3D" id="3.40.50.11900">
    <property type="match status" value="1"/>
</dbReference>
<dbReference type="HOGENOM" id="CLU_057460_0_0_9"/>
<dbReference type="OrthoDB" id="9780120at2"/>
<dbReference type="Pfam" id="PF06050">
    <property type="entry name" value="HGD-D"/>
    <property type="match status" value="1"/>
</dbReference>
<dbReference type="PANTHER" id="PTHR32329:SF2">
    <property type="entry name" value="BIFUNCTIONAL PROTEIN [INCLUDES 2-HYDROXYACYL-COA DEHYDRATASE (N-TER) AND ITS ACTIVATOR DOMAIN (C_TERM)"/>
    <property type="match status" value="1"/>
</dbReference>
<name>B8I4Q7_RUMCH</name>
<protein>
    <recommendedName>
        <fullName evidence="3">DUF2229 domain-containing protein</fullName>
    </recommendedName>
</protein>
<evidence type="ECO:0008006" key="3">
    <source>
        <dbReference type="Google" id="ProtNLM"/>
    </source>
</evidence>
<accession>B8I4Q7</accession>
<dbReference type="RefSeq" id="WP_015925654.1">
    <property type="nucleotide sequence ID" value="NC_011898.1"/>
</dbReference>
<dbReference type="InterPro" id="IPR051805">
    <property type="entry name" value="Dehydratase_Activator_Redct"/>
</dbReference>
<dbReference type="InterPro" id="IPR010327">
    <property type="entry name" value="FldB/FldC_alpha/beta"/>
</dbReference>
<gene>
    <name evidence="1" type="ordered locus">Ccel_2219</name>
</gene>
<dbReference type="PANTHER" id="PTHR32329">
    <property type="entry name" value="BIFUNCTIONAL PROTEIN [INCLUDES 2-HYDROXYACYL-COA DEHYDRATASE (N-TER) AND ITS ACTIVATOR DOMAIN (C_TERM)-RELATED"/>
    <property type="match status" value="1"/>
</dbReference>
<dbReference type="Proteomes" id="UP000001349">
    <property type="component" value="Chromosome"/>
</dbReference>
<dbReference type="EMBL" id="CP001348">
    <property type="protein sequence ID" value="ACL76561.1"/>
    <property type="molecule type" value="Genomic_DNA"/>
</dbReference>